<comment type="subunit">
    <text evidence="7">Homodimer. Only the dimer is catalytically active, as the active sites are constructed of residues from both monomers.</text>
</comment>
<dbReference type="PANTHER" id="PTHR11482:SF6">
    <property type="entry name" value="ORNITHINE DECARBOXYLASE 1-RELATED"/>
    <property type="match status" value="1"/>
</dbReference>
<dbReference type="InterPro" id="IPR022653">
    <property type="entry name" value="De-COase2_pyr-phos_BS"/>
</dbReference>
<dbReference type="GO" id="GO:0033387">
    <property type="term" value="P:putrescine biosynthetic process from arginine, via ornithine"/>
    <property type="evidence" value="ECO:0007669"/>
    <property type="project" value="TreeGrafter"/>
</dbReference>
<dbReference type="EC" id="4.1.1.17" evidence="6"/>
<dbReference type="EMBL" id="GDID01000446">
    <property type="protein sequence ID" value="JAP96160.1"/>
    <property type="molecule type" value="Transcribed_RNA"/>
</dbReference>
<evidence type="ECO:0000256" key="7">
    <source>
        <dbReference type="ARBA" id="ARBA00046672"/>
    </source>
</evidence>
<dbReference type="InterPro" id="IPR000183">
    <property type="entry name" value="Orn/DAP/Arg_de-COase"/>
</dbReference>
<dbReference type="PANTHER" id="PTHR11482">
    <property type="entry name" value="ARGININE/DIAMINOPIMELATE/ORNITHINE DECARBOXYLASE"/>
    <property type="match status" value="1"/>
</dbReference>
<dbReference type="InterPro" id="IPR029066">
    <property type="entry name" value="PLP-binding_barrel"/>
</dbReference>
<feature type="domain" description="Orn/DAP/Arg decarboxylase 2 N-terminal" evidence="12">
    <location>
        <begin position="41"/>
        <end position="293"/>
    </location>
</feature>
<dbReference type="Pfam" id="PF00278">
    <property type="entry name" value="Orn_DAP_Arg_deC"/>
    <property type="match status" value="1"/>
</dbReference>
<evidence type="ECO:0000256" key="2">
    <source>
        <dbReference type="ARBA" id="ARBA00008872"/>
    </source>
</evidence>
<evidence type="ECO:0000256" key="10">
    <source>
        <dbReference type="RuleBase" id="RU003737"/>
    </source>
</evidence>
<proteinExistence type="inferred from homology"/>
<dbReference type="PRINTS" id="PR01179">
    <property type="entry name" value="ODADCRBXLASE"/>
</dbReference>
<keyword evidence="3 9" id="KW-0663">Pyridoxal phosphate</keyword>
<organism evidence="13">
    <name type="scientific">Trepomonas sp. PC1</name>
    <dbReference type="NCBI Taxonomy" id="1076344"/>
    <lineage>
        <taxon>Eukaryota</taxon>
        <taxon>Metamonada</taxon>
        <taxon>Diplomonadida</taxon>
        <taxon>Hexamitidae</taxon>
        <taxon>Hexamitinae</taxon>
        <taxon>Trepomonas</taxon>
    </lineage>
</organism>
<dbReference type="FunFam" id="3.20.20.10:FF:000008">
    <property type="entry name" value="Ornithine decarboxylase"/>
    <property type="match status" value="1"/>
</dbReference>
<dbReference type="InterPro" id="IPR002433">
    <property type="entry name" value="Orn_de-COase"/>
</dbReference>
<comment type="similarity">
    <text evidence="2 10">Belongs to the Orn/Lys/Arg decarboxylase class-II family.</text>
</comment>
<name>A0A146KHD3_9EUKA</name>
<dbReference type="PRINTS" id="PR01182">
    <property type="entry name" value="ORNDCRBXLASE"/>
</dbReference>
<evidence type="ECO:0000256" key="5">
    <source>
        <dbReference type="ARBA" id="ARBA00034115"/>
    </source>
</evidence>
<evidence type="ECO:0000313" key="13">
    <source>
        <dbReference type="EMBL" id="JAP96160.1"/>
    </source>
</evidence>
<comment type="pathway">
    <text evidence="5">Amine and polyamine biosynthesis; putrescine biosynthesis via L-ornithine pathway; putrescine from L-ornithine: step 1/1.</text>
</comment>
<dbReference type="SUPFAM" id="SSF50621">
    <property type="entry name" value="Alanine racemase C-terminal domain-like"/>
    <property type="match status" value="1"/>
</dbReference>
<dbReference type="CDD" id="cd00622">
    <property type="entry name" value="PLPDE_III_ODC"/>
    <property type="match status" value="1"/>
</dbReference>
<gene>
    <name evidence="13" type="ORF">TPC1_10597</name>
</gene>
<evidence type="ECO:0000256" key="4">
    <source>
        <dbReference type="ARBA" id="ARBA00023239"/>
    </source>
</evidence>
<dbReference type="Gene3D" id="3.20.20.10">
    <property type="entry name" value="Alanine racemase"/>
    <property type="match status" value="1"/>
</dbReference>
<protein>
    <recommendedName>
        <fullName evidence="6">ornithine decarboxylase</fullName>
        <ecNumber evidence="6">4.1.1.17</ecNumber>
    </recommendedName>
</protein>
<comment type="catalytic activity">
    <reaction evidence="8">
        <text>L-ornithine + H(+) = putrescine + CO2</text>
        <dbReference type="Rhea" id="RHEA:22964"/>
        <dbReference type="ChEBI" id="CHEBI:15378"/>
        <dbReference type="ChEBI" id="CHEBI:16526"/>
        <dbReference type="ChEBI" id="CHEBI:46911"/>
        <dbReference type="ChEBI" id="CHEBI:326268"/>
        <dbReference type="EC" id="4.1.1.17"/>
    </reaction>
</comment>
<evidence type="ECO:0000256" key="3">
    <source>
        <dbReference type="ARBA" id="ARBA00022898"/>
    </source>
</evidence>
<accession>A0A146KHD3</accession>
<dbReference type="GO" id="GO:0005737">
    <property type="term" value="C:cytoplasm"/>
    <property type="evidence" value="ECO:0007669"/>
    <property type="project" value="TreeGrafter"/>
</dbReference>
<dbReference type="InterPro" id="IPR022643">
    <property type="entry name" value="De-COase2_C"/>
</dbReference>
<dbReference type="SUPFAM" id="SSF51419">
    <property type="entry name" value="PLP-binding barrel"/>
    <property type="match status" value="1"/>
</dbReference>
<evidence type="ECO:0000256" key="6">
    <source>
        <dbReference type="ARBA" id="ARBA00034138"/>
    </source>
</evidence>
<feature type="domain" description="Orn/DAP/Arg decarboxylase 2 C-terminal" evidence="11">
    <location>
        <begin position="337"/>
        <end position="431"/>
    </location>
</feature>
<dbReference type="GO" id="GO:0004586">
    <property type="term" value="F:ornithine decarboxylase activity"/>
    <property type="evidence" value="ECO:0007669"/>
    <property type="project" value="UniProtKB-EC"/>
</dbReference>
<evidence type="ECO:0000256" key="9">
    <source>
        <dbReference type="PIRSR" id="PIRSR600183-50"/>
    </source>
</evidence>
<keyword evidence="4" id="KW-0456">Lyase</keyword>
<evidence type="ECO:0000259" key="11">
    <source>
        <dbReference type="Pfam" id="PF00278"/>
    </source>
</evidence>
<sequence>QKLQQFNPEIIPKDTASTDYMIDYCINNELDAMALINLSILKRQVELWKSVMPSITPYYAVKCNPHPVIVKCLYELGCGFDCASPAEMQKALATGANSNQIIYANPQKQSVNIKQAYQMGINMFTFDSEMELQKMIDNTPATQTGRFVLRILPPVDTHAHQNFGSKFGASKQESERLIKFAAKLRKTYPNFEISGFSFHVGTGCTSPEAYQKCIEECCRLCKLAQSLGFAPKIVDIGGGFITEKALLHLKDHESMAPVTFQQIGQVVEQAILAAKDVFGEGFQAISEPGRFFASDCVQLVTRVYGRRILFENEGDDDEEIIDVEEEVVDQKNRKEESEESLTESDLMQHNKKIEQVKYYVGEGMYGYFNNIMFDHALPNMAFFHNKERIFWELTYPSNIFGPTCDSLDCILENKPLPLLEIGDFIVVEGFGAYTWAGATEFNGIAITQMQVVIEEDDQ</sequence>
<reference evidence="13" key="1">
    <citation type="submission" date="2015-07" db="EMBL/GenBank/DDBJ databases">
        <title>Adaptation to a free-living lifestyle via gene acquisitions in the diplomonad Trepomonas sp. PC1.</title>
        <authorList>
            <person name="Xu F."/>
            <person name="Jerlstrom-Hultqvist J."/>
            <person name="Kolisko M."/>
            <person name="Simpson A.G.B."/>
            <person name="Roger A.J."/>
            <person name="Svard S.G."/>
            <person name="Andersson J.O."/>
        </authorList>
    </citation>
    <scope>NUCLEOTIDE SEQUENCE</scope>
    <source>
        <strain evidence="13">PC1</strain>
    </source>
</reference>
<evidence type="ECO:0000256" key="1">
    <source>
        <dbReference type="ARBA" id="ARBA00001933"/>
    </source>
</evidence>
<evidence type="ECO:0000256" key="8">
    <source>
        <dbReference type="ARBA" id="ARBA00049127"/>
    </source>
</evidence>
<dbReference type="AlphaFoldDB" id="A0A146KHD3"/>
<dbReference type="Gene3D" id="2.40.37.10">
    <property type="entry name" value="Lyase, Ornithine Decarboxylase, Chain A, domain 1"/>
    <property type="match status" value="1"/>
</dbReference>
<feature type="active site" description="Proton donor" evidence="9">
    <location>
        <position position="404"/>
    </location>
</feature>
<dbReference type="Pfam" id="PF02784">
    <property type="entry name" value="Orn_Arg_deC_N"/>
    <property type="match status" value="1"/>
</dbReference>
<comment type="cofactor">
    <cofactor evidence="1 9">
        <name>pyridoxal 5'-phosphate</name>
        <dbReference type="ChEBI" id="CHEBI:597326"/>
    </cofactor>
</comment>
<dbReference type="InterPro" id="IPR022644">
    <property type="entry name" value="De-COase2_N"/>
</dbReference>
<dbReference type="PROSITE" id="PS00878">
    <property type="entry name" value="ODR_DC_2_1"/>
    <property type="match status" value="1"/>
</dbReference>
<dbReference type="InterPro" id="IPR009006">
    <property type="entry name" value="Ala_racemase/Decarboxylase_C"/>
</dbReference>
<evidence type="ECO:0000259" key="12">
    <source>
        <dbReference type="Pfam" id="PF02784"/>
    </source>
</evidence>
<feature type="modified residue" description="N6-(pyridoxal phosphate)lysine" evidence="9">
    <location>
        <position position="62"/>
    </location>
</feature>
<feature type="non-terminal residue" evidence="13">
    <location>
        <position position="1"/>
    </location>
</feature>